<dbReference type="Proteomes" id="UP000612899">
    <property type="component" value="Unassembled WGS sequence"/>
</dbReference>
<dbReference type="InterPro" id="IPR042178">
    <property type="entry name" value="Serpin_sf_1"/>
</dbReference>
<dbReference type="InterPro" id="IPR000215">
    <property type="entry name" value="Serpin_fam"/>
</dbReference>
<sequence>MVTPGGIVHASRFEDVTASRRALLLGLAVLAAAPLAGCGSEAEVPALLVADGVTRNQPAGNAPVGAAVDALTPAGIAKVRAAFTEAPVEIAVPRWEFETSLDLATLLPGLGLRAAFGAGADFSGIADGLFLAQAVHKANISVDEWGTEAAAITEMSMPASAQMKPPIRFSADRPFAFAIVGGKDQVPIFVGRVSDPTAK</sequence>
<dbReference type="InterPro" id="IPR023796">
    <property type="entry name" value="Serpin_dom"/>
</dbReference>
<dbReference type="GO" id="GO:0005615">
    <property type="term" value="C:extracellular space"/>
    <property type="evidence" value="ECO:0007669"/>
    <property type="project" value="InterPro"/>
</dbReference>
<dbReference type="Pfam" id="PF00079">
    <property type="entry name" value="Serpin"/>
    <property type="match status" value="1"/>
</dbReference>
<dbReference type="PANTHER" id="PTHR11461:SF211">
    <property type="entry name" value="GH10112P-RELATED"/>
    <property type="match status" value="1"/>
</dbReference>
<dbReference type="SUPFAM" id="SSF56574">
    <property type="entry name" value="Serpins"/>
    <property type="match status" value="1"/>
</dbReference>
<comment type="caution">
    <text evidence="2">The sequence shown here is derived from an EMBL/GenBank/DDBJ whole genome shotgun (WGS) entry which is preliminary data.</text>
</comment>
<organism evidence="2 3">
    <name type="scientific">Rhizocola hellebori</name>
    <dbReference type="NCBI Taxonomy" id="1392758"/>
    <lineage>
        <taxon>Bacteria</taxon>
        <taxon>Bacillati</taxon>
        <taxon>Actinomycetota</taxon>
        <taxon>Actinomycetes</taxon>
        <taxon>Micromonosporales</taxon>
        <taxon>Micromonosporaceae</taxon>
        <taxon>Rhizocola</taxon>
    </lineage>
</organism>
<name>A0A8J3Q207_9ACTN</name>
<proteinExistence type="predicted"/>
<accession>A0A8J3Q207</accession>
<feature type="domain" description="Serpin" evidence="1">
    <location>
        <begin position="66"/>
        <end position="196"/>
    </location>
</feature>
<protein>
    <recommendedName>
        <fullName evidence="1">Serpin domain-containing protein</fullName>
    </recommendedName>
</protein>
<evidence type="ECO:0000259" key="1">
    <source>
        <dbReference type="Pfam" id="PF00079"/>
    </source>
</evidence>
<dbReference type="AlphaFoldDB" id="A0A8J3Q207"/>
<evidence type="ECO:0000313" key="3">
    <source>
        <dbReference type="Proteomes" id="UP000612899"/>
    </source>
</evidence>
<gene>
    <name evidence="2" type="ORF">Rhe02_04250</name>
</gene>
<dbReference type="InterPro" id="IPR036186">
    <property type="entry name" value="Serpin_sf"/>
</dbReference>
<dbReference type="EMBL" id="BONY01000002">
    <property type="protein sequence ID" value="GIH02358.1"/>
    <property type="molecule type" value="Genomic_DNA"/>
</dbReference>
<evidence type="ECO:0000313" key="2">
    <source>
        <dbReference type="EMBL" id="GIH02358.1"/>
    </source>
</evidence>
<reference evidence="2" key="1">
    <citation type="submission" date="2021-01" db="EMBL/GenBank/DDBJ databases">
        <title>Whole genome shotgun sequence of Rhizocola hellebori NBRC 109834.</title>
        <authorList>
            <person name="Komaki H."/>
            <person name="Tamura T."/>
        </authorList>
    </citation>
    <scope>NUCLEOTIDE SEQUENCE</scope>
    <source>
        <strain evidence="2">NBRC 109834</strain>
    </source>
</reference>
<dbReference type="GO" id="GO:0004867">
    <property type="term" value="F:serine-type endopeptidase inhibitor activity"/>
    <property type="evidence" value="ECO:0007669"/>
    <property type="project" value="InterPro"/>
</dbReference>
<keyword evidence="3" id="KW-1185">Reference proteome</keyword>
<dbReference type="PANTHER" id="PTHR11461">
    <property type="entry name" value="SERINE PROTEASE INHIBITOR, SERPIN"/>
    <property type="match status" value="1"/>
</dbReference>
<dbReference type="Gene3D" id="3.30.497.10">
    <property type="entry name" value="Antithrombin, subunit I, domain 2"/>
    <property type="match status" value="1"/>
</dbReference>